<sequence length="100" mass="11049">MSSSKVSECLQVLGALIKRTRAKRMDQEEFALRVGCSSKTVSRMELGQPVNSETLLQALELLGLIDDFIITAEQQLKLAATNPSRHRAGADPDKDFPNDF</sequence>
<dbReference type="InterPro" id="IPR010982">
    <property type="entry name" value="Lambda_DNA-bd_dom_sf"/>
</dbReference>
<dbReference type="RefSeq" id="WP_126767755.1">
    <property type="nucleotide sequence ID" value="NZ_PIPJ01000007.1"/>
</dbReference>
<dbReference type="EMBL" id="PIPJ01000007">
    <property type="protein sequence ID" value="RUO19641.1"/>
    <property type="molecule type" value="Genomic_DNA"/>
</dbReference>
<evidence type="ECO:0000259" key="2">
    <source>
        <dbReference type="PROSITE" id="PS50943"/>
    </source>
</evidence>
<keyword evidence="4" id="KW-1185">Reference proteome</keyword>
<dbReference type="PROSITE" id="PS50943">
    <property type="entry name" value="HTH_CROC1"/>
    <property type="match status" value="1"/>
</dbReference>
<feature type="compositionally biased region" description="Basic and acidic residues" evidence="1">
    <location>
        <begin position="88"/>
        <end position="100"/>
    </location>
</feature>
<name>A0A432VT61_9GAMM</name>
<dbReference type="OrthoDB" id="6388185at2"/>
<dbReference type="InterPro" id="IPR001387">
    <property type="entry name" value="Cro/C1-type_HTH"/>
</dbReference>
<reference evidence="4" key="1">
    <citation type="journal article" date="2018" name="Front. Microbiol.">
        <title>Genome-Based Analysis Reveals the Taxonomy and Diversity of the Family Idiomarinaceae.</title>
        <authorList>
            <person name="Liu Y."/>
            <person name="Lai Q."/>
            <person name="Shao Z."/>
        </authorList>
    </citation>
    <scope>NUCLEOTIDE SEQUENCE [LARGE SCALE GENOMIC DNA]</scope>
    <source>
        <strain evidence="4">GBPy7</strain>
    </source>
</reference>
<gene>
    <name evidence="3" type="ORF">CWE08_09420</name>
</gene>
<dbReference type="Pfam" id="PF13560">
    <property type="entry name" value="HTH_31"/>
    <property type="match status" value="1"/>
</dbReference>
<evidence type="ECO:0000256" key="1">
    <source>
        <dbReference type="SAM" id="MobiDB-lite"/>
    </source>
</evidence>
<organism evidence="3 4">
    <name type="scientific">Aliidiomarina iranensis</name>
    <dbReference type="NCBI Taxonomy" id="1434071"/>
    <lineage>
        <taxon>Bacteria</taxon>
        <taxon>Pseudomonadati</taxon>
        <taxon>Pseudomonadota</taxon>
        <taxon>Gammaproteobacteria</taxon>
        <taxon>Alteromonadales</taxon>
        <taxon>Idiomarinaceae</taxon>
        <taxon>Aliidiomarina</taxon>
    </lineage>
</organism>
<feature type="domain" description="HTH cro/C1-type" evidence="2">
    <location>
        <begin position="22"/>
        <end position="68"/>
    </location>
</feature>
<protein>
    <submittedName>
        <fullName evidence="3">XRE family transcriptional regulator</fullName>
    </submittedName>
</protein>
<evidence type="ECO:0000313" key="3">
    <source>
        <dbReference type="EMBL" id="RUO19641.1"/>
    </source>
</evidence>
<feature type="region of interest" description="Disordered" evidence="1">
    <location>
        <begin position="80"/>
        <end position="100"/>
    </location>
</feature>
<accession>A0A432VT61</accession>
<proteinExistence type="predicted"/>
<comment type="caution">
    <text evidence="3">The sequence shown here is derived from an EMBL/GenBank/DDBJ whole genome shotgun (WGS) entry which is preliminary data.</text>
</comment>
<dbReference type="GO" id="GO:0003677">
    <property type="term" value="F:DNA binding"/>
    <property type="evidence" value="ECO:0007669"/>
    <property type="project" value="InterPro"/>
</dbReference>
<dbReference type="AlphaFoldDB" id="A0A432VT61"/>
<dbReference type="Proteomes" id="UP000288395">
    <property type="component" value="Unassembled WGS sequence"/>
</dbReference>
<dbReference type="CDD" id="cd00093">
    <property type="entry name" value="HTH_XRE"/>
    <property type="match status" value="1"/>
</dbReference>
<evidence type="ECO:0000313" key="4">
    <source>
        <dbReference type="Proteomes" id="UP000288395"/>
    </source>
</evidence>
<dbReference type="SUPFAM" id="SSF47413">
    <property type="entry name" value="lambda repressor-like DNA-binding domains"/>
    <property type="match status" value="1"/>
</dbReference>
<dbReference type="Gene3D" id="1.10.260.40">
    <property type="entry name" value="lambda repressor-like DNA-binding domains"/>
    <property type="match status" value="1"/>
</dbReference>